<feature type="compositionally biased region" description="Polar residues" evidence="1">
    <location>
        <begin position="422"/>
        <end position="431"/>
    </location>
</feature>
<dbReference type="InterPro" id="IPR036680">
    <property type="entry name" value="SPOR-like_sf"/>
</dbReference>
<dbReference type="InterPro" id="IPR003593">
    <property type="entry name" value="AAA+_ATPase"/>
</dbReference>
<reference evidence="3 4" key="2">
    <citation type="submission" date="2024-09" db="EMBL/GenBank/DDBJ databases">
        <title>Draft genome sequence of Candidatus Magnetaquicoccaceae bacterium FCR-1.</title>
        <authorList>
            <person name="Shimoshige H."/>
            <person name="Shimamura S."/>
            <person name="Taoka A."/>
            <person name="Kobayashi H."/>
            <person name="Maekawa T."/>
        </authorList>
    </citation>
    <scope>NUCLEOTIDE SEQUENCE [LARGE SCALE GENOMIC DNA]</scope>
    <source>
        <strain evidence="3 4">FCR-1</strain>
    </source>
</reference>
<gene>
    <name evidence="3" type="ORF">SIID45300_01348</name>
</gene>
<name>A0ABQ0C815_9PROT</name>
<proteinExistence type="predicted"/>
<dbReference type="InterPro" id="IPR049945">
    <property type="entry name" value="AAA_22"/>
</dbReference>
<evidence type="ECO:0000313" key="3">
    <source>
        <dbReference type="EMBL" id="GAB0057028.1"/>
    </source>
</evidence>
<evidence type="ECO:0000259" key="2">
    <source>
        <dbReference type="SMART" id="SM00382"/>
    </source>
</evidence>
<dbReference type="SMART" id="SM00382">
    <property type="entry name" value="AAA"/>
    <property type="match status" value="1"/>
</dbReference>
<evidence type="ECO:0000313" key="4">
    <source>
        <dbReference type="Proteomes" id="UP001628193"/>
    </source>
</evidence>
<dbReference type="CDD" id="cd00009">
    <property type="entry name" value="AAA"/>
    <property type="match status" value="1"/>
</dbReference>
<sequence>MYLHHFGLRDLPFTLTPDTGRFFPGGGREESLKAILAALQEGEGMVRVVGAPGTGKTMLCRMLCVGLPRHYRPALLLHPDLGADALLTALLKEFRVPCAEGIEPWNARQRLLNHLLIMHRAGQRPLLIIDEAHALPAASLEALRLLGNLETSHAKLLQIVLFAHERFENLKDPRETRTLLERVMTRITLRPFTAEQTAHYLHARLIAAGREGNSPFTPLAARFIHLGSGGRPRRIHRLAHQALREACMEESNQVRSIHVWRAMSQDTPFAALTQGYRPLMAGVFAVSLLVAGIAPRHLTSQPIEQAGVASPAAPLAETPAATLAETPPSPHKGPEPILETTVIESRSIAKSEPRPEPWNGPIPKRSETNPGPNPEIQEPPAPRNRPAEPRSIAAHTVPEARTPVKPVARITPTQDDSPRSRPVSTHPTRSDASGHLPYLKENDPFGEAILASHRWLEQGNDRHYTIQLMLLTHDRGLELLTDQLAAIQPPPGDLDLKLFRLTNDTLLVHLNECPSAVACEALMNRLPVSMRANHPSVRSLARVKTTIHKLGVAPSQRADSTPIRDRRS</sequence>
<dbReference type="Pfam" id="PF13401">
    <property type="entry name" value="AAA_22"/>
    <property type="match status" value="1"/>
</dbReference>
<feature type="domain" description="AAA+ ATPase" evidence="2">
    <location>
        <begin position="42"/>
        <end position="193"/>
    </location>
</feature>
<protein>
    <recommendedName>
        <fullName evidence="2">AAA+ ATPase domain-containing protein</fullName>
    </recommendedName>
</protein>
<dbReference type="Gene3D" id="3.30.70.1070">
    <property type="entry name" value="Sporulation related repeat"/>
    <property type="match status" value="1"/>
</dbReference>
<dbReference type="InterPro" id="IPR052026">
    <property type="entry name" value="ExeA_AAA_ATPase_DNA-bind"/>
</dbReference>
<comment type="caution">
    <text evidence="3">The sequence shown here is derived from an EMBL/GenBank/DDBJ whole genome shotgun (WGS) entry which is preliminary data.</text>
</comment>
<feature type="compositionally biased region" description="Pro residues" evidence="1">
    <location>
        <begin position="371"/>
        <end position="383"/>
    </location>
</feature>
<feature type="region of interest" description="Disordered" evidence="1">
    <location>
        <begin position="345"/>
        <end position="437"/>
    </location>
</feature>
<evidence type="ECO:0000256" key="1">
    <source>
        <dbReference type="SAM" id="MobiDB-lite"/>
    </source>
</evidence>
<dbReference type="SUPFAM" id="SSF52540">
    <property type="entry name" value="P-loop containing nucleoside triphosphate hydrolases"/>
    <property type="match status" value="1"/>
</dbReference>
<dbReference type="PANTHER" id="PTHR35894:SF1">
    <property type="entry name" value="PHOSPHORIBULOKINASE _ URIDINE KINASE FAMILY"/>
    <property type="match status" value="1"/>
</dbReference>
<keyword evidence="4" id="KW-1185">Reference proteome</keyword>
<organism evidence="3 4">
    <name type="scientific">Candidatus Magnetaquiglobus chichijimensis</name>
    <dbReference type="NCBI Taxonomy" id="3141448"/>
    <lineage>
        <taxon>Bacteria</taxon>
        <taxon>Pseudomonadati</taxon>
        <taxon>Pseudomonadota</taxon>
        <taxon>Magnetococcia</taxon>
        <taxon>Magnetococcales</taxon>
        <taxon>Candidatus Magnetaquicoccaceae</taxon>
        <taxon>Candidatus Magnetaquiglobus</taxon>
    </lineage>
</organism>
<dbReference type="EMBL" id="BAAFGK010000004">
    <property type="protein sequence ID" value="GAB0057028.1"/>
    <property type="molecule type" value="Genomic_DNA"/>
</dbReference>
<dbReference type="Gene3D" id="3.40.50.300">
    <property type="entry name" value="P-loop containing nucleotide triphosphate hydrolases"/>
    <property type="match status" value="1"/>
</dbReference>
<dbReference type="PANTHER" id="PTHR35894">
    <property type="entry name" value="GENERAL SECRETION PATHWAY PROTEIN A-RELATED"/>
    <property type="match status" value="1"/>
</dbReference>
<accession>A0ABQ0C815</accession>
<dbReference type="Proteomes" id="UP001628193">
    <property type="component" value="Unassembled WGS sequence"/>
</dbReference>
<dbReference type="RefSeq" id="WP_420904739.1">
    <property type="nucleotide sequence ID" value="NZ_BAAFGK010000004.1"/>
</dbReference>
<dbReference type="InterPro" id="IPR027417">
    <property type="entry name" value="P-loop_NTPase"/>
</dbReference>
<reference evidence="3 4" key="1">
    <citation type="submission" date="2024-05" db="EMBL/GenBank/DDBJ databases">
        <authorList>
            <consortium name="Candidatus Magnetaquicoccaceae bacterium FCR-1 genome sequencing consortium"/>
            <person name="Shimoshige H."/>
            <person name="Shimamura S."/>
            <person name="Taoka A."/>
            <person name="Kobayashi H."/>
            <person name="Maekawa T."/>
        </authorList>
    </citation>
    <scope>NUCLEOTIDE SEQUENCE [LARGE SCALE GENOMIC DNA]</scope>
    <source>
        <strain evidence="3 4">FCR-1</strain>
    </source>
</reference>